<evidence type="ECO:0000313" key="1">
    <source>
        <dbReference type="EMBL" id="KAI1715619.1"/>
    </source>
</evidence>
<reference evidence="1" key="1">
    <citation type="submission" date="2022-01" db="EMBL/GenBank/DDBJ databases">
        <title>Genome Sequence Resource for Two Populations of Ditylenchus destructor, the Migratory Endoparasitic Phytonematode.</title>
        <authorList>
            <person name="Zhang H."/>
            <person name="Lin R."/>
            <person name="Xie B."/>
        </authorList>
    </citation>
    <scope>NUCLEOTIDE SEQUENCE</scope>
    <source>
        <strain evidence="1">BazhouSP</strain>
    </source>
</reference>
<dbReference type="EMBL" id="JAKKPZ010000011">
    <property type="protein sequence ID" value="KAI1715619.1"/>
    <property type="molecule type" value="Genomic_DNA"/>
</dbReference>
<sequence length="112" mass="12381">MDNVQQLTPGPPHHSITTAIFLAFMLTCSLGPWRAVAIPASGVTLPLTCKTLCSLFPIPASGHPLNFHQSTNENSKTRMKNLCCLVLESQLVLSQKCIKWIPDEQVREENPK</sequence>
<proteinExistence type="predicted"/>
<dbReference type="Proteomes" id="UP001201812">
    <property type="component" value="Unassembled WGS sequence"/>
</dbReference>
<comment type="caution">
    <text evidence="1">The sequence shown here is derived from an EMBL/GenBank/DDBJ whole genome shotgun (WGS) entry which is preliminary data.</text>
</comment>
<name>A0AAD4N3G9_9BILA</name>
<evidence type="ECO:0000313" key="2">
    <source>
        <dbReference type="Proteomes" id="UP001201812"/>
    </source>
</evidence>
<accession>A0AAD4N3G9</accession>
<gene>
    <name evidence="1" type="ORF">DdX_07941</name>
</gene>
<protein>
    <submittedName>
        <fullName evidence="1">Uncharacterized protein</fullName>
    </submittedName>
</protein>
<keyword evidence="2" id="KW-1185">Reference proteome</keyword>
<dbReference type="AlphaFoldDB" id="A0AAD4N3G9"/>
<organism evidence="1 2">
    <name type="scientific">Ditylenchus destructor</name>
    <dbReference type="NCBI Taxonomy" id="166010"/>
    <lineage>
        <taxon>Eukaryota</taxon>
        <taxon>Metazoa</taxon>
        <taxon>Ecdysozoa</taxon>
        <taxon>Nematoda</taxon>
        <taxon>Chromadorea</taxon>
        <taxon>Rhabditida</taxon>
        <taxon>Tylenchina</taxon>
        <taxon>Tylenchomorpha</taxon>
        <taxon>Sphaerularioidea</taxon>
        <taxon>Anguinidae</taxon>
        <taxon>Anguininae</taxon>
        <taxon>Ditylenchus</taxon>
    </lineage>
</organism>